<dbReference type="InterPro" id="IPR020581">
    <property type="entry name" value="GDC_P"/>
</dbReference>
<dbReference type="GO" id="GO:0016594">
    <property type="term" value="F:glycine binding"/>
    <property type="evidence" value="ECO:0007669"/>
    <property type="project" value="TreeGrafter"/>
</dbReference>
<dbReference type="GO" id="GO:0004375">
    <property type="term" value="F:glycine dehydrogenase (decarboxylating) activity"/>
    <property type="evidence" value="ECO:0007669"/>
    <property type="project" value="InterPro"/>
</dbReference>
<dbReference type="GO" id="GO:0030170">
    <property type="term" value="F:pyridoxal phosphate binding"/>
    <property type="evidence" value="ECO:0007669"/>
    <property type="project" value="TreeGrafter"/>
</dbReference>
<feature type="non-terminal residue" evidence="1">
    <location>
        <position position="1"/>
    </location>
</feature>
<comment type="caution">
    <text evidence="1">The sequence shown here is derived from an EMBL/GenBank/DDBJ whole genome shotgun (WGS) entry which is preliminary data.</text>
</comment>
<organism evidence="1">
    <name type="scientific">marine sediment metagenome</name>
    <dbReference type="NCBI Taxonomy" id="412755"/>
    <lineage>
        <taxon>unclassified sequences</taxon>
        <taxon>metagenomes</taxon>
        <taxon>ecological metagenomes</taxon>
    </lineage>
</organism>
<dbReference type="AlphaFoldDB" id="A0A0F9MMQ6"/>
<proteinExistence type="predicted"/>
<dbReference type="GO" id="GO:0005739">
    <property type="term" value="C:mitochondrion"/>
    <property type="evidence" value="ECO:0007669"/>
    <property type="project" value="TreeGrafter"/>
</dbReference>
<dbReference type="PANTHER" id="PTHR11773">
    <property type="entry name" value="GLYCINE DEHYDROGENASE, DECARBOXYLATING"/>
    <property type="match status" value="1"/>
</dbReference>
<reference evidence="1" key="1">
    <citation type="journal article" date="2015" name="Nature">
        <title>Complex archaea that bridge the gap between prokaryotes and eukaryotes.</title>
        <authorList>
            <person name="Spang A."/>
            <person name="Saw J.H."/>
            <person name="Jorgensen S.L."/>
            <person name="Zaremba-Niedzwiedzka K."/>
            <person name="Martijn J."/>
            <person name="Lind A.E."/>
            <person name="van Eijk R."/>
            <person name="Schleper C."/>
            <person name="Guy L."/>
            <person name="Ettema T.J."/>
        </authorList>
    </citation>
    <scope>NUCLEOTIDE SEQUENCE</scope>
</reference>
<gene>
    <name evidence="1" type="ORF">LCGC14_1072630</name>
</gene>
<accession>A0A0F9MMQ6</accession>
<dbReference type="EMBL" id="LAZR01004632">
    <property type="protein sequence ID" value="KKN06904.1"/>
    <property type="molecule type" value="Genomic_DNA"/>
</dbReference>
<sequence length="50" mass="5465">GSCTMKLNAASEMLPLSDARWGNIHPFAPVEQAAGYQEVLKKLEDDLTFA</sequence>
<name>A0A0F9MMQ6_9ZZZZ</name>
<dbReference type="GO" id="GO:0019464">
    <property type="term" value="P:glycine decarboxylation via glycine cleavage system"/>
    <property type="evidence" value="ECO:0007669"/>
    <property type="project" value="TreeGrafter"/>
</dbReference>
<protein>
    <submittedName>
        <fullName evidence="1">Uncharacterized protein</fullName>
    </submittedName>
</protein>
<dbReference type="GO" id="GO:0005960">
    <property type="term" value="C:glycine cleavage complex"/>
    <property type="evidence" value="ECO:0007669"/>
    <property type="project" value="TreeGrafter"/>
</dbReference>
<evidence type="ECO:0000313" key="1">
    <source>
        <dbReference type="EMBL" id="KKN06904.1"/>
    </source>
</evidence>
<dbReference type="PANTHER" id="PTHR11773:SF1">
    <property type="entry name" value="GLYCINE DEHYDROGENASE (DECARBOXYLATING), MITOCHONDRIAL"/>
    <property type="match status" value="1"/>
</dbReference>